<sequence length="130" mass="14267">MSEYEYFEAYYILQEGLVETSMNVLVALFAYLAASHFAGAKLKSAAAVTLSAIYTVFLTNPVMGVYTAAVSMHSLAASFANAYPESELPIGEFSLPLALAFVLTPIFFGWCSSIWYLHFIVRHPEYEGGA</sequence>
<keyword evidence="1" id="KW-0812">Transmembrane</keyword>
<reference evidence="2 3" key="1">
    <citation type="submission" date="2024-02" db="EMBL/GenBank/DDBJ databases">
        <title>A novel Wenzhouxiangellaceae bacterium, isolated from coastal sediments.</title>
        <authorList>
            <person name="Du Z.-J."/>
            <person name="Ye Y.-Q."/>
            <person name="Zhang X.-Y."/>
        </authorList>
    </citation>
    <scope>NUCLEOTIDE SEQUENCE [LARGE SCALE GENOMIC DNA]</scope>
    <source>
        <strain evidence="2 3">CH-27</strain>
    </source>
</reference>
<name>A0AAW9R8Y4_9GAMM</name>
<evidence type="ECO:0000313" key="3">
    <source>
        <dbReference type="Proteomes" id="UP001359886"/>
    </source>
</evidence>
<evidence type="ECO:0000256" key="1">
    <source>
        <dbReference type="SAM" id="Phobius"/>
    </source>
</evidence>
<accession>A0AAW9R8Y4</accession>
<feature type="transmembrane region" description="Helical" evidence="1">
    <location>
        <begin position="93"/>
        <end position="117"/>
    </location>
</feature>
<dbReference type="EMBL" id="JAZHOG010000013">
    <property type="protein sequence ID" value="MEJ8569399.1"/>
    <property type="molecule type" value="Genomic_DNA"/>
</dbReference>
<feature type="transmembrane region" description="Helical" evidence="1">
    <location>
        <begin position="52"/>
        <end position="73"/>
    </location>
</feature>
<proteinExistence type="predicted"/>
<gene>
    <name evidence="2" type="ORF">V3330_17365</name>
</gene>
<keyword evidence="1" id="KW-0472">Membrane</keyword>
<organism evidence="2 3">
    <name type="scientific">Elongatibacter sediminis</name>
    <dbReference type="NCBI Taxonomy" id="3119006"/>
    <lineage>
        <taxon>Bacteria</taxon>
        <taxon>Pseudomonadati</taxon>
        <taxon>Pseudomonadota</taxon>
        <taxon>Gammaproteobacteria</taxon>
        <taxon>Chromatiales</taxon>
        <taxon>Wenzhouxiangellaceae</taxon>
        <taxon>Elongatibacter</taxon>
    </lineage>
</organism>
<dbReference type="AlphaFoldDB" id="A0AAW9R8Y4"/>
<protein>
    <submittedName>
        <fullName evidence="2">Uncharacterized protein</fullName>
    </submittedName>
</protein>
<keyword evidence="3" id="KW-1185">Reference proteome</keyword>
<feature type="transmembrane region" description="Helical" evidence="1">
    <location>
        <begin position="20"/>
        <end position="40"/>
    </location>
</feature>
<dbReference type="RefSeq" id="WP_354696721.1">
    <property type="nucleotide sequence ID" value="NZ_JAZHOG010000013.1"/>
</dbReference>
<evidence type="ECO:0000313" key="2">
    <source>
        <dbReference type="EMBL" id="MEJ8569399.1"/>
    </source>
</evidence>
<dbReference type="Proteomes" id="UP001359886">
    <property type="component" value="Unassembled WGS sequence"/>
</dbReference>
<comment type="caution">
    <text evidence="2">The sequence shown here is derived from an EMBL/GenBank/DDBJ whole genome shotgun (WGS) entry which is preliminary data.</text>
</comment>
<keyword evidence="1" id="KW-1133">Transmembrane helix</keyword>